<sequence>MSVIIITDNCVHGKSATTRGKKRKHIVLAPFPVDDIHHVLAMTRLQCHVCHPAILDIISQVADTVSSGATAQVQ</sequence>
<dbReference type="Proteomes" id="UP000152407">
    <property type="component" value="Segment"/>
</dbReference>
<proteinExistence type="predicted"/>
<evidence type="ECO:0000313" key="1">
    <source>
        <dbReference type="EMBL" id="AMM04483.1"/>
    </source>
</evidence>
<organismHost>
    <name type="scientific">Synchiropus splendidus</name>
    <name type="common">Mandarinfish</name>
    <name type="synonym">Callionymus splendidus</name>
    <dbReference type="NCBI Taxonomy" id="270530"/>
</organismHost>
<name>A0A140G0Q0_ISKNV</name>
<protein>
    <submittedName>
        <fullName evidence="1">ORF080L</fullName>
    </submittedName>
</protein>
<reference evidence="2" key="1">
    <citation type="submission" date="2015-09" db="EMBL/GenBank/DDBJ databases">
        <authorList>
            <person name="Wen C.-M."/>
            <person name="Hong J.-R."/>
        </authorList>
    </citation>
    <scope>NUCLEOTIDE SEQUENCE [LARGE SCALE GENOMIC DNA]</scope>
</reference>
<evidence type="ECO:0000313" key="2">
    <source>
        <dbReference type="Proteomes" id="UP000152407"/>
    </source>
</evidence>
<organism evidence="1 2">
    <name type="scientific">Infectious spleen and kidney necrosis virus</name>
    <name type="common">ISKNV</name>
    <dbReference type="NCBI Taxonomy" id="180170"/>
    <lineage>
        <taxon>Viruses</taxon>
        <taxon>Varidnaviria</taxon>
        <taxon>Bamfordvirae</taxon>
        <taxon>Nucleocytoviricota</taxon>
        <taxon>Megaviricetes</taxon>
        <taxon>Pimascovirales</taxon>
        <taxon>Pimascovirales incertae sedis</taxon>
        <taxon>Iridoviridae</taxon>
        <taxon>Alphairidovirinae</taxon>
        <taxon>Megalocytivirus</taxon>
        <taxon>Megalocytivirus pagrus1</taxon>
    </lineage>
</organism>
<dbReference type="EMBL" id="KT781098">
    <property type="protein sequence ID" value="AMM04483.1"/>
    <property type="molecule type" value="Genomic_DNA"/>
</dbReference>
<organismHost>
    <name type="scientific">Siniperca chuatsi</name>
    <name type="common">Mandarin fish</name>
    <dbReference type="NCBI Taxonomy" id="119488"/>
</organismHost>
<accession>A0A140G0Q0</accession>